<dbReference type="PANTHER" id="PTHR41913:SF1">
    <property type="entry name" value="DUF1684 DOMAIN-CONTAINING PROTEIN"/>
    <property type="match status" value="1"/>
</dbReference>
<evidence type="ECO:0000313" key="2">
    <source>
        <dbReference type="Proteomes" id="UP001595900"/>
    </source>
</evidence>
<dbReference type="InterPro" id="IPR012467">
    <property type="entry name" value="DUF1684"/>
</dbReference>
<evidence type="ECO:0000313" key="1">
    <source>
        <dbReference type="EMBL" id="MFC4244427.1"/>
    </source>
</evidence>
<gene>
    <name evidence="1" type="ORF">ACFOYW_13700</name>
</gene>
<sequence length="285" mass="30953">MTDTASTTTTQPTPEERLANFHRRREESVKQPQGSLALVNTQWITGAVDAAQTVWGVPGTYYPLPAGEKGIRLVAAAADGISVDGEVVDGEVTLFARDAEKASAIRFDDHTTGTVIVNEPGDQYGLRVWDSQADDLLAFGSIDAYAYNPEWVINATFTPVEGLSVGFEHLKDEGERDTAIPGEITFRKDGVDYNLAAFKSGRALQLVFGDSTNGDESYSVGRFLFVAPSPDGTITLDFNLAVLPPCAFSYQFNCPMPPKQNRFDVPIRAGEKQVLKADGSPLHEF</sequence>
<keyword evidence="2" id="KW-1185">Reference proteome</keyword>
<dbReference type="EMBL" id="JBHSCN010000006">
    <property type="protein sequence ID" value="MFC4244427.1"/>
    <property type="molecule type" value="Genomic_DNA"/>
</dbReference>
<dbReference type="PANTHER" id="PTHR41913">
    <property type="entry name" value="DUF1684 DOMAIN-CONTAINING PROTEIN"/>
    <property type="match status" value="1"/>
</dbReference>
<name>A0ABV8Q8W7_9MICO</name>
<protein>
    <submittedName>
        <fullName evidence="1">DUF1684 domain-containing protein</fullName>
    </submittedName>
</protein>
<dbReference type="Proteomes" id="UP001595900">
    <property type="component" value="Unassembled WGS sequence"/>
</dbReference>
<dbReference type="RefSeq" id="WP_390229949.1">
    <property type="nucleotide sequence ID" value="NZ_JBHSCN010000006.1"/>
</dbReference>
<organism evidence="1 2">
    <name type="scientific">Gryllotalpicola reticulitermitis</name>
    <dbReference type="NCBI Taxonomy" id="1184153"/>
    <lineage>
        <taxon>Bacteria</taxon>
        <taxon>Bacillati</taxon>
        <taxon>Actinomycetota</taxon>
        <taxon>Actinomycetes</taxon>
        <taxon>Micrococcales</taxon>
        <taxon>Microbacteriaceae</taxon>
        <taxon>Gryllotalpicola</taxon>
    </lineage>
</organism>
<dbReference type="Pfam" id="PF07920">
    <property type="entry name" value="DUF1684"/>
    <property type="match status" value="1"/>
</dbReference>
<reference evidence="2" key="1">
    <citation type="journal article" date="2019" name="Int. J. Syst. Evol. Microbiol.">
        <title>The Global Catalogue of Microorganisms (GCM) 10K type strain sequencing project: providing services to taxonomists for standard genome sequencing and annotation.</title>
        <authorList>
            <consortium name="The Broad Institute Genomics Platform"/>
            <consortium name="The Broad Institute Genome Sequencing Center for Infectious Disease"/>
            <person name="Wu L."/>
            <person name="Ma J."/>
        </authorList>
    </citation>
    <scope>NUCLEOTIDE SEQUENCE [LARGE SCALE GENOMIC DNA]</scope>
    <source>
        <strain evidence="2">CGMCC 1.10363</strain>
    </source>
</reference>
<proteinExistence type="predicted"/>
<comment type="caution">
    <text evidence="1">The sequence shown here is derived from an EMBL/GenBank/DDBJ whole genome shotgun (WGS) entry which is preliminary data.</text>
</comment>
<accession>A0ABV8Q8W7</accession>